<dbReference type="Pfam" id="PF04882">
    <property type="entry name" value="Peroxin-3"/>
    <property type="match status" value="1"/>
</dbReference>
<reference evidence="1 2" key="1">
    <citation type="submission" date="2024-01" db="EMBL/GenBank/DDBJ databases">
        <title>Genome assemblies of Stephania.</title>
        <authorList>
            <person name="Yang L."/>
        </authorList>
    </citation>
    <scope>NUCLEOTIDE SEQUENCE [LARGE SCALE GENOMIC DNA]</scope>
    <source>
        <strain evidence="1">QJT</strain>
        <tissue evidence="1">Leaf</tissue>
    </source>
</reference>
<organism evidence="1 2">
    <name type="scientific">Stephania japonica</name>
    <dbReference type="NCBI Taxonomy" id="461633"/>
    <lineage>
        <taxon>Eukaryota</taxon>
        <taxon>Viridiplantae</taxon>
        <taxon>Streptophyta</taxon>
        <taxon>Embryophyta</taxon>
        <taxon>Tracheophyta</taxon>
        <taxon>Spermatophyta</taxon>
        <taxon>Magnoliopsida</taxon>
        <taxon>Ranunculales</taxon>
        <taxon>Menispermaceae</taxon>
        <taxon>Menispermoideae</taxon>
        <taxon>Cissampelideae</taxon>
        <taxon>Stephania</taxon>
    </lineage>
</organism>
<sequence>MLALRDFWRRHRRKGLVTLGVCGSGYLLYKLYVAHRRRLIELDLLLEGEKETDEIIRNQQQAHFGNIQRIADSTTLPYAMHYLQSRISEELDPSYFTERLMQAKGESNTLTSLEKLELWDRLKILSFTRLVSSIWAMTSLCLYIRVQVNILGRHLYIDLARDLGSSHLLDEGDPFDRHSQKEFLSTADFLANHGIFTLIPIMQTAVTEVLKGKHLRDPFNTSILRESLVQILDTFMNIEGPNRWISYVLPENAISYKHLTATSSNIEDEAALCPDISKLDQLMEETRNVLSSTGFRNIMEISLKSVVDALTEEFAVQSSGISSGVPLAKLLPLVAQMGPTLLEDTSGNRFVKMIGALHEIRETVHIDPKRERIEIRIRGECSKSPSGMSFPFTRLWICTQLNTRMTSLK</sequence>
<accession>A0AAP0HPF2</accession>
<dbReference type="EMBL" id="JBBNAE010000010">
    <property type="protein sequence ID" value="KAK9091726.1"/>
    <property type="molecule type" value="Genomic_DNA"/>
</dbReference>
<dbReference type="GO" id="GO:0045046">
    <property type="term" value="P:protein import into peroxisome membrane"/>
    <property type="evidence" value="ECO:0007669"/>
    <property type="project" value="TreeGrafter"/>
</dbReference>
<comment type="caution">
    <text evidence="1">The sequence shown here is derived from an EMBL/GenBank/DDBJ whole genome shotgun (WGS) entry which is preliminary data.</text>
</comment>
<protein>
    <recommendedName>
        <fullName evidence="3">Peroxin-3</fullName>
    </recommendedName>
</protein>
<dbReference type="PANTHER" id="PTHR28080:SF1">
    <property type="entry name" value="PEROXISOMAL BIOGENESIS FACTOR 3"/>
    <property type="match status" value="1"/>
</dbReference>
<dbReference type="AlphaFoldDB" id="A0AAP0HPF2"/>
<dbReference type="PANTHER" id="PTHR28080">
    <property type="entry name" value="PEROXISOMAL BIOGENESIS FACTOR 3"/>
    <property type="match status" value="1"/>
</dbReference>
<dbReference type="Proteomes" id="UP001417504">
    <property type="component" value="Unassembled WGS sequence"/>
</dbReference>
<proteinExistence type="predicted"/>
<dbReference type="GO" id="GO:0005778">
    <property type="term" value="C:peroxisomal membrane"/>
    <property type="evidence" value="ECO:0007669"/>
    <property type="project" value="InterPro"/>
</dbReference>
<dbReference type="InterPro" id="IPR006966">
    <property type="entry name" value="Peroxin-3"/>
</dbReference>
<gene>
    <name evidence="1" type="ORF">Sjap_024903</name>
</gene>
<name>A0AAP0HPF2_9MAGN</name>
<keyword evidence="2" id="KW-1185">Reference proteome</keyword>
<evidence type="ECO:0000313" key="1">
    <source>
        <dbReference type="EMBL" id="KAK9091726.1"/>
    </source>
</evidence>
<evidence type="ECO:0008006" key="3">
    <source>
        <dbReference type="Google" id="ProtNLM"/>
    </source>
</evidence>
<dbReference type="GO" id="GO:0030674">
    <property type="term" value="F:protein-macromolecule adaptor activity"/>
    <property type="evidence" value="ECO:0007669"/>
    <property type="project" value="TreeGrafter"/>
</dbReference>
<evidence type="ECO:0000313" key="2">
    <source>
        <dbReference type="Proteomes" id="UP001417504"/>
    </source>
</evidence>